<proteinExistence type="predicted"/>
<dbReference type="AlphaFoldDB" id="A0A149QXI0"/>
<name>A0A149QXI0_9PROT</name>
<comment type="caution">
    <text evidence="1">The sequence shown here is derived from an EMBL/GenBank/DDBJ whole genome shotgun (WGS) entry which is preliminary data.</text>
</comment>
<dbReference type="PATRIC" id="fig|442.7.peg.2330"/>
<evidence type="ECO:0000313" key="2">
    <source>
        <dbReference type="Proteomes" id="UP000075573"/>
    </source>
</evidence>
<dbReference type="Proteomes" id="UP000075573">
    <property type="component" value="Unassembled WGS sequence"/>
</dbReference>
<dbReference type="EMBL" id="LHZB01000104">
    <property type="protein sequence ID" value="KXV02023.1"/>
    <property type="molecule type" value="Genomic_DNA"/>
</dbReference>
<dbReference type="RefSeq" id="WP_062494633.1">
    <property type="nucleotide sequence ID" value="NZ_LHZB01000104.1"/>
</dbReference>
<sequence length="467" mass="52535">METKFGIVLFDDDKDPREGWCAPEGGKARRIGSMHELSTDTIWWTNLSYDAMFRQTKAGINPWLRHDAYLVVKPRDALTEWGHNAQDMAPDAACEFLAQVFSRVMNLAAGLFRDCEPGMPEVEYFTKKTLRHDLARLLPPGEYPTDEAAAILRSGQAYSEYTTTTLRSPRGSRRIALRRPRMSHAMEMLTTPVPVGRFELVPARRLGKIPEERVAAIREMDRPCMVEITVRAMDGEVAPVYGFGNSMDKTQVVRRSWVTHPEFLTMSAFSDLDVKCAYVGESYTQLNLLLPQPMQDLLSSQFAETSWSAGILAETIWRAATMMPDTGRGMAGAEKPGCTWRGAWLKAADKTATFVTALKLTEQGWPAGAYGLGGCWVSGLEEQLRDLVKDGLQAGYMPRMFDIPPDMFPPGRRVGWGGDKRCEMLSHLMMTRDLSMLWNMDRLLLIEPGQRTAHLRKIMEAKKAGRL</sequence>
<reference evidence="1 2" key="1">
    <citation type="submission" date="2015-06" db="EMBL/GenBank/DDBJ databases">
        <title>Improved classification and identification of acetic acid bacteria using matrix-assisted laser desorption/ionization time-of-flight mass spectrometry; Gluconobacter nephelii and Gluconobacter uchimurae are later heterotypic synonyms of Gluconobacter japonicus and Gluconobacter oxydans, respectively.</title>
        <authorList>
            <person name="Li L."/>
            <person name="Cleenwerck I."/>
            <person name="De Vuyst L."/>
            <person name="Vandamme P."/>
        </authorList>
    </citation>
    <scope>NUCLEOTIDE SEQUENCE [LARGE SCALE GENOMIC DNA]</scope>
    <source>
        <strain evidence="1 2">LMG 1764</strain>
    </source>
</reference>
<gene>
    <name evidence="1" type="ORF">AD929_04250</name>
</gene>
<organism evidence="1 2">
    <name type="scientific">Gluconobacter potus</name>
    <dbReference type="NCBI Taxonomy" id="2724927"/>
    <lineage>
        <taxon>Bacteria</taxon>
        <taxon>Pseudomonadati</taxon>
        <taxon>Pseudomonadota</taxon>
        <taxon>Alphaproteobacteria</taxon>
        <taxon>Acetobacterales</taxon>
        <taxon>Acetobacteraceae</taxon>
        <taxon>Gluconobacter</taxon>
    </lineage>
</organism>
<accession>A0A149QXI0</accession>
<protein>
    <submittedName>
        <fullName evidence="1">Uncharacterized protein</fullName>
    </submittedName>
</protein>
<evidence type="ECO:0000313" key="1">
    <source>
        <dbReference type="EMBL" id="KXV02023.1"/>
    </source>
</evidence>